<evidence type="ECO:0000256" key="3">
    <source>
        <dbReference type="ARBA" id="ARBA00022737"/>
    </source>
</evidence>
<evidence type="ECO:0000259" key="6">
    <source>
        <dbReference type="Pfam" id="PF08662"/>
    </source>
</evidence>
<feature type="region of interest" description="Disordered" evidence="5">
    <location>
        <begin position="1"/>
        <end position="24"/>
    </location>
</feature>
<dbReference type="RefSeq" id="XP_041288204.1">
    <property type="nucleotide sequence ID" value="XM_041442129.1"/>
</dbReference>
<dbReference type="GO" id="GO:0003743">
    <property type="term" value="F:translation initiation factor activity"/>
    <property type="evidence" value="ECO:0007669"/>
    <property type="project" value="UniProtKB-KW"/>
</dbReference>
<reference evidence="7" key="1">
    <citation type="journal article" date="2020" name="New Phytol.">
        <title>Comparative genomics reveals dynamic genome evolution in host specialist ectomycorrhizal fungi.</title>
        <authorList>
            <person name="Lofgren L.A."/>
            <person name="Nguyen N.H."/>
            <person name="Vilgalys R."/>
            <person name="Ruytinx J."/>
            <person name="Liao H.L."/>
            <person name="Branco S."/>
            <person name="Kuo A."/>
            <person name="LaButti K."/>
            <person name="Lipzen A."/>
            <person name="Andreopoulos W."/>
            <person name="Pangilinan J."/>
            <person name="Riley R."/>
            <person name="Hundley H."/>
            <person name="Na H."/>
            <person name="Barry K."/>
            <person name="Grigoriev I.V."/>
            <person name="Stajich J.E."/>
            <person name="Kennedy P.G."/>
        </authorList>
    </citation>
    <scope>NUCLEOTIDE SEQUENCE</scope>
    <source>
        <strain evidence="7">FC423</strain>
    </source>
</reference>
<accession>A0A9P7EZ55</accession>
<evidence type="ECO:0000256" key="1">
    <source>
        <dbReference type="ARBA" id="ARBA00022540"/>
    </source>
</evidence>
<evidence type="ECO:0000313" key="7">
    <source>
        <dbReference type="EMBL" id="KAG2096361.1"/>
    </source>
</evidence>
<comment type="caution">
    <text evidence="7">The sequence shown here is derived from an EMBL/GenBank/DDBJ whole genome shotgun (WGS) entry which is preliminary data.</text>
</comment>
<name>A0A9P7EZ55_9AGAM</name>
<dbReference type="PANTHER" id="PTHR13227:SF0">
    <property type="entry name" value="EUKARYOTIC TRANSLATION INITIATION FACTOR 2A"/>
    <property type="match status" value="1"/>
</dbReference>
<dbReference type="OrthoDB" id="2194683at2759"/>
<dbReference type="GO" id="GO:0022627">
    <property type="term" value="C:cytosolic small ribosomal subunit"/>
    <property type="evidence" value="ECO:0007669"/>
    <property type="project" value="TreeGrafter"/>
</dbReference>
<dbReference type="Pfam" id="PF08662">
    <property type="entry name" value="eIF2A"/>
    <property type="match status" value="1"/>
</dbReference>
<dbReference type="GeneID" id="64704388"/>
<dbReference type="InterPro" id="IPR013979">
    <property type="entry name" value="TIF_beta_prop-like"/>
</dbReference>
<dbReference type="GO" id="GO:0003729">
    <property type="term" value="F:mRNA binding"/>
    <property type="evidence" value="ECO:0007669"/>
    <property type="project" value="TreeGrafter"/>
</dbReference>
<keyword evidence="2" id="KW-0853">WD repeat</keyword>
<sequence>MACPKSPVKHSLASFSPPPSSQHKKMASQLSQQYAFRAQKSTGLVGGTPTYMPIEGFAVPDVPARTYHYSPDGRLFAYALPTVVRIFLAEGAQLLQELSVPNIIELKFSPRGTYLSTWERPGTPRSSWKMAPSTRISASTDEELISFTQKSQENWDLQYTISESYAIRLVAQAIQVYRPAEWGKGIAGALAVVKIYGLSNLSGAPTCSKTFYKADRAQIRWNDLGTQALVLIQTEVDSSNMSHYGETGMYLLSTAGNFDCRITLDKEGPIHGVLRSPNSKEFGVVYGYMRAKTTLFDQRVRTLHNFESSPHNFISSNPQGRRFIPSTYQTPLIANGRLAADVTLHRWTYARPAGRKIIPGIVETYATRSSTLFGSTIPAAPQPSIGVLIAALAAKTATPKPADRLVHVALQH</sequence>
<dbReference type="AlphaFoldDB" id="A0A9P7EZ55"/>
<dbReference type="PANTHER" id="PTHR13227">
    <property type="entry name" value="EUKARYOTIC TRANSLATION INITIATION FACTOR 2A"/>
    <property type="match status" value="1"/>
</dbReference>
<keyword evidence="1 7" id="KW-0396">Initiation factor</keyword>
<dbReference type="GO" id="GO:0043022">
    <property type="term" value="F:ribosome binding"/>
    <property type="evidence" value="ECO:0007669"/>
    <property type="project" value="TreeGrafter"/>
</dbReference>
<feature type="domain" description="Translation initiation factor beta propellor-like" evidence="6">
    <location>
        <begin position="209"/>
        <end position="323"/>
    </location>
</feature>
<proteinExistence type="predicted"/>
<dbReference type="EMBL" id="JABBWM010000070">
    <property type="protein sequence ID" value="KAG2096361.1"/>
    <property type="molecule type" value="Genomic_DNA"/>
</dbReference>
<protein>
    <submittedName>
        <fullName evidence="7">Eukaryotic translation initiation factor eIF2A-domain-containing protein</fullName>
    </submittedName>
</protein>
<evidence type="ECO:0000256" key="2">
    <source>
        <dbReference type="ARBA" id="ARBA00022574"/>
    </source>
</evidence>
<organism evidence="7 8">
    <name type="scientific">Suillus discolor</name>
    <dbReference type="NCBI Taxonomy" id="1912936"/>
    <lineage>
        <taxon>Eukaryota</taxon>
        <taxon>Fungi</taxon>
        <taxon>Dikarya</taxon>
        <taxon>Basidiomycota</taxon>
        <taxon>Agaricomycotina</taxon>
        <taxon>Agaricomycetes</taxon>
        <taxon>Agaricomycetidae</taxon>
        <taxon>Boletales</taxon>
        <taxon>Suillineae</taxon>
        <taxon>Suillaceae</taxon>
        <taxon>Suillus</taxon>
    </lineage>
</organism>
<dbReference type="Proteomes" id="UP000823399">
    <property type="component" value="Unassembled WGS sequence"/>
</dbReference>
<evidence type="ECO:0000256" key="5">
    <source>
        <dbReference type="SAM" id="MobiDB-lite"/>
    </source>
</evidence>
<keyword evidence="8" id="KW-1185">Reference proteome</keyword>
<evidence type="ECO:0000313" key="8">
    <source>
        <dbReference type="Proteomes" id="UP000823399"/>
    </source>
</evidence>
<keyword evidence="4" id="KW-0648">Protein biosynthesis</keyword>
<dbReference type="GO" id="GO:0000049">
    <property type="term" value="F:tRNA binding"/>
    <property type="evidence" value="ECO:0007669"/>
    <property type="project" value="TreeGrafter"/>
</dbReference>
<dbReference type="InterPro" id="IPR011387">
    <property type="entry name" value="TIF2A"/>
</dbReference>
<keyword evidence="3" id="KW-0677">Repeat</keyword>
<dbReference type="SUPFAM" id="SSF50993">
    <property type="entry name" value="Peptidase/esterase 'gauge' domain"/>
    <property type="match status" value="1"/>
</dbReference>
<evidence type="ECO:0000256" key="4">
    <source>
        <dbReference type="ARBA" id="ARBA00022917"/>
    </source>
</evidence>
<gene>
    <name evidence="7" type="ORF">F5147DRAFT_778409</name>
</gene>